<dbReference type="Gene3D" id="3.20.20.450">
    <property type="entry name" value="EAL domain"/>
    <property type="match status" value="1"/>
</dbReference>
<dbReference type="SUPFAM" id="SSF141868">
    <property type="entry name" value="EAL domain-like"/>
    <property type="match status" value="1"/>
</dbReference>
<reference evidence="6 7" key="1">
    <citation type="submission" date="2019-01" db="EMBL/GenBank/DDBJ databases">
        <title>Nocardioides guangzhouensis sp. nov., an actinobacterium isolated from soil.</title>
        <authorList>
            <person name="Fu Y."/>
            <person name="Cai Y."/>
            <person name="Lin Z."/>
            <person name="Chen P."/>
        </authorList>
    </citation>
    <scope>NUCLEOTIDE SEQUENCE [LARGE SCALE GENOMIC DNA]</scope>
    <source>
        <strain evidence="6 7">NBRC 105384</strain>
    </source>
</reference>
<keyword evidence="2" id="KW-0812">Transmembrane</keyword>
<dbReference type="InterPro" id="IPR035965">
    <property type="entry name" value="PAS-like_dom_sf"/>
</dbReference>
<dbReference type="Gene3D" id="3.30.70.270">
    <property type="match status" value="1"/>
</dbReference>
<organism evidence="6 7">
    <name type="scientific">Nocardioides iriomotensis</name>
    <dbReference type="NCBI Taxonomy" id="715784"/>
    <lineage>
        <taxon>Bacteria</taxon>
        <taxon>Bacillati</taxon>
        <taxon>Actinomycetota</taxon>
        <taxon>Actinomycetes</taxon>
        <taxon>Propionibacteriales</taxon>
        <taxon>Nocardioidaceae</taxon>
        <taxon>Nocardioides</taxon>
    </lineage>
</organism>
<dbReference type="SMART" id="SM00052">
    <property type="entry name" value="EAL"/>
    <property type="match status" value="1"/>
</dbReference>
<evidence type="ECO:0000256" key="2">
    <source>
        <dbReference type="SAM" id="Phobius"/>
    </source>
</evidence>
<dbReference type="InterPro" id="IPR013656">
    <property type="entry name" value="PAS_4"/>
</dbReference>
<dbReference type="SUPFAM" id="SSF55073">
    <property type="entry name" value="Nucleotide cyclase"/>
    <property type="match status" value="1"/>
</dbReference>
<feature type="region of interest" description="Disordered" evidence="1">
    <location>
        <begin position="723"/>
        <end position="743"/>
    </location>
</feature>
<evidence type="ECO:0000313" key="6">
    <source>
        <dbReference type="EMBL" id="RYU12372.1"/>
    </source>
</evidence>
<keyword evidence="2" id="KW-1133">Transmembrane helix</keyword>
<dbReference type="CDD" id="cd01948">
    <property type="entry name" value="EAL"/>
    <property type="match status" value="1"/>
</dbReference>
<dbReference type="Pfam" id="PF00990">
    <property type="entry name" value="GGDEF"/>
    <property type="match status" value="1"/>
</dbReference>
<dbReference type="InterPro" id="IPR052155">
    <property type="entry name" value="Biofilm_reg_signaling"/>
</dbReference>
<evidence type="ECO:0000259" key="4">
    <source>
        <dbReference type="PROSITE" id="PS50883"/>
    </source>
</evidence>
<dbReference type="SUPFAM" id="SSF55785">
    <property type="entry name" value="PYP-like sensor domain (PAS domain)"/>
    <property type="match status" value="1"/>
</dbReference>
<dbReference type="NCBIfam" id="TIGR00254">
    <property type="entry name" value="GGDEF"/>
    <property type="match status" value="1"/>
</dbReference>
<feature type="domain" description="EAL" evidence="4">
    <location>
        <begin position="467"/>
        <end position="720"/>
    </location>
</feature>
<feature type="transmembrane region" description="Helical" evidence="2">
    <location>
        <begin position="6"/>
        <end position="29"/>
    </location>
</feature>
<evidence type="ECO:0000256" key="1">
    <source>
        <dbReference type="SAM" id="MobiDB-lite"/>
    </source>
</evidence>
<dbReference type="SMART" id="SM00091">
    <property type="entry name" value="PAS"/>
    <property type="match status" value="1"/>
</dbReference>
<dbReference type="InterPro" id="IPR000160">
    <property type="entry name" value="GGDEF_dom"/>
</dbReference>
<dbReference type="PROSITE" id="PS50887">
    <property type="entry name" value="GGDEF"/>
    <property type="match status" value="1"/>
</dbReference>
<name>A0A4Q5J1I3_9ACTN</name>
<dbReference type="InterPro" id="IPR035919">
    <property type="entry name" value="EAL_sf"/>
</dbReference>
<dbReference type="PANTHER" id="PTHR44757:SF2">
    <property type="entry name" value="BIOFILM ARCHITECTURE MAINTENANCE PROTEIN MBAA"/>
    <property type="match status" value="1"/>
</dbReference>
<gene>
    <name evidence="6" type="ORF">ETU37_10200</name>
</gene>
<keyword evidence="7" id="KW-1185">Reference proteome</keyword>
<evidence type="ECO:0000313" key="7">
    <source>
        <dbReference type="Proteomes" id="UP000291189"/>
    </source>
</evidence>
<feature type="domain" description="PAS" evidence="3">
    <location>
        <begin position="172"/>
        <end position="242"/>
    </location>
</feature>
<feature type="domain" description="GGDEF" evidence="5">
    <location>
        <begin position="326"/>
        <end position="458"/>
    </location>
</feature>
<accession>A0A4Q5J1I3</accession>
<feature type="transmembrane region" description="Helical" evidence="2">
    <location>
        <begin position="128"/>
        <end position="149"/>
    </location>
</feature>
<protein>
    <submittedName>
        <fullName evidence="6">EAL domain-containing protein</fullName>
    </submittedName>
</protein>
<dbReference type="InterPro" id="IPR001633">
    <property type="entry name" value="EAL_dom"/>
</dbReference>
<dbReference type="OrthoDB" id="23692at2"/>
<dbReference type="CDD" id="cd00130">
    <property type="entry name" value="PAS"/>
    <property type="match status" value="1"/>
</dbReference>
<dbReference type="PROSITE" id="PS50883">
    <property type="entry name" value="EAL"/>
    <property type="match status" value="1"/>
</dbReference>
<dbReference type="InterPro" id="IPR029787">
    <property type="entry name" value="Nucleotide_cyclase"/>
</dbReference>
<dbReference type="NCBIfam" id="TIGR00229">
    <property type="entry name" value="sensory_box"/>
    <property type="match status" value="1"/>
</dbReference>
<proteinExistence type="predicted"/>
<dbReference type="InterPro" id="IPR043128">
    <property type="entry name" value="Rev_trsase/Diguanyl_cyclase"/>
</dbReference>
<dbReference type="EMBL" id="SDPU01000021">
    <property type="protein sequence ID" value="RYU12372.1"/>
    <property type="molecule type" value="Genomic_DNA"/>
</dbReference>
<dbReference type="CDD" id="cd01949">
    <property type="entry name" value="GGDEF"/>
    <property type="match status" value="1"/>
</dbReference>
<dbReference type="Proteomes" id="UP000291189">
    <property type="component" value="Unassembled WGS sequence"/>
</dbReference>
<evidence type="ECO:0000259" key="5">
    <source>
        <dbReference type="PROSITE" id="PS50887"/>
    </source>
</evidence>
<keyword evidence="2" id="KW-0472">Membrane</keyword>
<comment type="caution">
    <text evidence="6">The sequence shown here is derived from an EMBL/GenBank/DDBJ whole genome shotgun (WGS) entry which is preliminary data.</text>
</comment>
<dbReference type="Pfam" id="PF08448">
    <property type="entry name" value="PAS_4"/>
    <property type="match status" value="1"/>
</dbReference>
<dbReference type="InterPro" id="IPR000014">
    <property type="entry name" value="PAS"/>
</dbReference>
<dbReference type="Gene3D" id="3.30.450.20">
    <property type="entry name" value="PAS domain"/>
    <property type="match status" value="1"/>
</dbReference>
<sequence length="743" mass="80124">MDQGRVVRLGVGGAAVGAVLLAVAAFGALRAVDALDDRVDAQYSAYARLSGSLDGMGRRPGTEAASATSRAVQKVVDSGIAAGDSEALETRLALWIEDTSDPVAFAALEEQTAAIGEDLSRRQARADLYALGLTGALLALLALGTLLGLRRLSGRQRALARELVHHERAGADARRMSALVETSPDLVAVLDHDSTLSYVSPSASAILGILPEHLVGRRLVDLLSAHDSATVARHLVTARGGDHDVTLRLDAGEGRLQVLTGTLADRSDDPSIEGWVLTVRDVTERHDQEDRANEHTLRDPLTGLANRQLFRDRLEHATDRLAVRQEPLAVLMCDIDDFKHVNESRGHGVGDQVLAEFGTRLQAELSPADTVARMSGDEFAVLLEGRDADGAEKIARRILTRLNEPFRFEDTAVSAHASIGIAVAPDADVTGSDLLRNADVAMAWAKDRGKATFAHYEPGLHALALERLAIRGELQHAIRDNEFVLHFQPTVDLRTETITGFEALVRWQHPTRGLLAPQAFISIAEQSGLIVELGHWVLREACFAAVGLQTALHQPTMSVNVAAQQIVQADFVDWVVAALEDSGLAPRHLVLEITESVLLDDMAGAVERLAVLRDLGVHVAIDDFGTGYSSLAYLSRLPVDILKVDKTFVDNVCDGREGASVTEAIIAMSRTMQLTTVAEGVELPEQAAWLKEAACTMGQGYLWSRPVDLARAHHLMRAGVPRQRVRAEAQPRHAAPWADDSLG</sequence>
<dbReference type="PROSITE" id="PS50112">
    <property type="entry name" value="PAS"/>
    <property type="match status" value="1"/>
</dbReference>
<evidence type="ECO:0000259" key="3">
    <source>
        <dbReference type="PROSITE" id="PS50112"/>
    </source>
</evidence>
<dbReference type="SMART" id="SM00267">
    <property type="entry name" value="GGDEF"/>
    <property type="match status" value="1"/>
</dbReference>
<dbReference type="AlphaFoldDB" id="A0A4Q5J1I3"/>
<dbReference type="PANTHER" id="PTHR44757">
    <property type="entry name" value="DIGUANYLATE CYCLASE DGCP"/>
    <property type="match status" value="1"/>
</dbReference>
<dbReference type="Pfam" id="PF00563">
    <property type="entry name" value="EAL"/>
    <property type="match status" value="1"/>
</dbReference>